<evidence type="ECO:0000259" key="11">
    <source>
        <dbReference type="PROSITE" id="PS50885"/>
    </source>
</evidence>
<evidence type="ECO:0000259" key="10">
    <source>
        <dbReference type="PROSITE" id="PS50111"/>
    </source>
</evidence>
<keyword evidence="4 9" id="KW-1133">Transmembrane helix</keyword>
<comment type="caution">
    <text evidence="12">The sequence shown here is derived from an EMBL/GenBank/DDBJ whole genome shotgun (WGS) entry which is preliminary data.</text>
</comment>
<keyword evidence="13" id="KW-1185">Reference proteome</keyword>
<dbReference type="Gene3D" id="3.30.450.20">
    <property type="entry name" value="PAS domain"/>
    <property type="match status" value="1"/>
</dbReference>
<feature type="transmembrane region" description="Helical" evidence="9">
    <location>
        <begin position="211"/>
        <end position="232"/>
    </location>
</feature>
<keyword evidence="2" id="KW-1003">Cell membrane</keyword>
<keyword evidence="6 8" id="KW-0807">Transducer</keyword>
<accession>A0A0V8QBU1</accession>
<keyword evidence="5 9" id="KW-0472">Membrane</keyword>
<dbReference type="Gene3D" id="1.10.287.950">
    <property type="entry name" value="Methyl-accepting chemotaxis protein"/>
    <property type="match status" value="1"/>
</dbReference>
<evidence type="ECO:0008006" key="14">
    <source>
        <dbReference type="Google" id="ProtNLM"/>
    </source>
</evidence>
<dbReference type="SMART" id="SM01049">
    <property type="entry name" value="Cache_2"/>
    <property type="match status" value="1"/>
</dbReference>
<dbReference type="OrthoDB" id="1862723at2"/>
<dbReference type="GO" id="GO:0005886">
    <property type="term" value="C:plasma membrane"/>
    <property type="evidence" value="ECO:0007669"/>
    <property type="project" value="UniProtKB-SubCell"/>
</dbReference>
<dbReference type="InterPro" id="IPR003660">
    <property type="entry name" value="HAMP_dom"/>
</dbReference>
<dbReference type="Pfam" id="PF00015">
    <property type="entry name" value="MCPsignal"/>
    <property type="match status" value="1"/>
</dbReference>
<dbReference type="STRING" id="290052.ASU35_03090"/>
<organism evidence="12 13">
    <name type="scientific">Acetivibrio ethanolgignens</name>
    <dbReference type="NCBI Taxonomy" id="290052"/>
    <lineage>
        <taxon>Bacteria</taxon>
        <taxon>Bacillati</taxon>
        <taxon>Bacillota</taxon>
        <taxon>Clostridia</taxon>
        <taxon>Eubacteriales</taxon>
        <taxon>Oscillospiraceae</taxon>
        <taxon>Acetivibrio</taxon>
    </lineage>
</organism>
<dbReference type="EMBL" id="LNAM01000186">
    <property type="protein sequence ID" value="KSV58037.1"/>
    <property type="molecule type" value="Genomic_DNA"/>
</dbReference>
<evidence type="ECO:0000256" key="4">
    <source>
        <dbReference type="ARBA" id="ARBA00022989"/>
    </source>
</evidence>
<evidence type="ECO:0000313" key="12">
    <source>
        <dbReference type="EMBL" id="KSV58037.1"/>
    </source>
</evidence>
<reference evidence="12 13" key="1">
    <citation type="submission" date="2015-11" db="EMBL/GenBank/DDBJ databases">
        <title>Butyribacter intestini gen. nov., sp. nov., a butyric acid-producing bacterium of the family Lachnospiraceae isolated from the human faeces.</title>
        <authorList>
            <person name="Zou Y."/>
            <person name="Xue W."/>
            <person name="Luo G."/>
            <person name="Lv M."/>
        </authorList>
    </citation>
    <scope>NUCLEOTIDE SEQUENCE [LARGE SCALE GENOMIC DNA]</scope>
    <source>
        <strain evidence="12 13">ACET-33324</strain>
    </source>
</reference>
<comment type="similarity">
    <text evidence="7">Belongs to the methyl-accepting chemotaxis (MCP) protein family.</text>
</comment>
<dbReference type="SUPFAM" id="SSF58104">
    <property type="entry name" value="Methyl-accepting chemotaxis protein (MCP) signaling domain"/>
    <property type="match status" value="1"/>
</dbReference>
<evidence type="ECO:0000256" key="6">
    <source>
        <dbReference type="ARBA" id="ARBA00023224"/>
    </source>
</evidence>
<feature type="domain" description="HAMP" evidence="11">
    <location>
        <begin position="232"/>
        <end position="287"/>
    </location>
</feature>
<keyword evidence="3 9" id="KW-0812">Transmembrane</keyword>
<dbReference type="CDD" id="cd06225">
    <property type="entry name" value="HAMP"/>
    <property type="match status" value="1"/>
</dbReference>
<dbReference type="PROSITE" id="PS50885">
    <property type="entry name" value="HAMP"/>
    <property type="match status" value="1"/>
</dbReference>
<evidence type="ECO:0000313" key="13">
    <source>
        <dbReference type="Proteomes" id="UP000054874"/>
    </source>
</evidence>
<dbReference type="Gene3D" id="1.10.8.500">
    <property type="entry name" value="HAMP domain in histidine kinase"/>
    <property type="match status" value="1"/>
</dbReference>
<dbReference type="PANTHER" id="PTHR32089:SF112">
    <property type="entry name" value="LYSOZYME-LIKE PROTEIN-RELATED"/>
    <property type="match status" value="1"/>
</dbReference>
<dbReference type="InterPro" id="IPR004089">
    <property type="entry name" value="MCPsignal_dom"/>
</dbReference>
<protein>
    <recommendedName>
        <fullName evidence="14">Chemotaxis protein</fullName>
    </recommendedName>
</protein>
<evidence type="ECO:0000256" key="8">
    <source>
        <dbReference type="PROSITE-ProRule" id="PRU00284"/>
    </source>
</evidence>
<dbReference type="SMART" id="SM00283">
    <property type="entry name" value="MA"/>
    <property type="match status" value="1"/>
</dbReference>
<proteinExistence type="inferred from homology"/>
<evidence type="ECO:0000256" key="3">
    <source>
        <dbReference type="ARBA" id="ARBA00022692"/>
    </source>
</evidence>
<gene>
    <name evidence="12" type="ORF">ASU35_03090</name>
</gene>
<evidence type="ECO:0000256" key="5">
    <source>
        <dbReference type="ARBA" id="ARBA00023136"/>
    </source>
</evidence>
<feature type="transmembrane region" description="Helical" evidence="9">
    <location>
        <begin position="12"/>
        <end position="31"/>
    </location>
</feature>
<dbReference type="PROSITE" id="PS50111">
    <property type="entry name" value="CHEMOTAXIS_TRANSDUC_2"/>
    <property type="match status" value="1"/>
</dbReference>
<evidence type="ECO:0000256" key="9">
    <source>
        <dbReference type="SAM" id="Phobius"/>
    </source>
</evidence>
<comment type="subcellular location">
    <subcellularLocation>
        <location evidence="1">Cell membrane</location>
        <topology evidence="1">Multi-pass membrane protein</topology>
    </subcellularLocation>
</comment>
<feature type="domain" description="Methyl-accepting transducer" evidence="10">
    <location>
        <begin position="306"/>
        <end position="564"/>
    </location>
</feature>
<evidence type="ECO:0000256" key="1">
    <source>
        <dbReference type="ARBA" id="ARBA00004651"/>
    </source>
</evidence>
<evidence type="ECO:0000256" key="2">
    <source>
        <dbReference type="ARBA" id="ARBA00022475"/>
    </source>
</evidence>
<dbReference type="PANTHER" id="PTHR32089">
    <property type="entry name" value="METHYL-ACCEPTING CHEMOTAXIS PROTEIN MCPB"/>
    <property type="match status" value="1"/>
</dbReference>
<name>A0A0V8QBU1_9FIRM</name>
<dbReference type="InterPro" id="IPR033480">
    <property type="entry name" value="sCache_2"/>
</dbReference>
<dbReference type="GO" id="GO:0007165">
    <property type="term" value="P:signal transduction"/>
    <property type="evidence" value="ECO:0007669"/>
    <property type="project" value="UniProtKB-KW"/>
</dbReference>
<dbReference type="RefSeq" id="WP_058353630.1">
    <property type="nucleotide sequence ID" value="NZ_CABMMD010000186.1"/>
</dbReference>
<dbReference type="Pfam" id="PF17200">
    <property type="entry name" value="sCache_2"/>
    <property type="match status" value="1"/>
</dbReference>
<evidence type="ECO:0000256" key="7">
    <source>
        <dbReference type="ARBA" id="ARBA00029447"/>
    </source>
</evidence>
<dbReference type="Proteomes" id="UP000054874">
    <property type="component" value="Unassembled WGS sequence"/>
</dbReference>
<dbReference type="AlphaFoldDB" id="A0A0V8QBU1"/>
<sequence length="593" mass="65553">MFKNLKVRTKLLILSLVMFTGFFFVALYNLAQAKNSYELSVNALEISLNEDYDTQIKDQVTNIISLIDSIYQKQLAGVYTEAEAKKLAADLVRDIRYGESGYFWIDTYEGDNIVLLGSDTEGTNRWNAQDSNGTYMVRDIIENGRREDGGFSEYYFPKEGKTESDPKRAYSKAFEPYEWVIGTGNYIDELEVIAQEKTQNQKDAYLRNRQIVITVLILAVLIIGFITIAIALEIISALKHAVAFMEVLSKGDYSISLPDSFLKRKDDFGQLARAMENMKNATCQLIGSVQAEADEIEHNVTTVNGNIISLNDEISNISATTQELAASMEETAATSQELTASSEEINHTVQQMAHRSQEGAKQAEEISSRAENMKNHVLVSREKTTVTQNKIRKDLEASLEQSKVVSEIYKLAESIMEITSQTNLLALNASIEAARAGEAGKGFAVVANEIGSLADQSKDTVIKIQQVTQEVTSAVETLASNASRLIEFISTDINADYDTFMEVGLQYNTDAKFISELVNSVNASSQELSTVIQNISLSIGEISRAANEGAEGTTDIAERASNITQQSENVLEETQKTKNTADALANQISKFKI</sequence>